<sequence length="115" mass="12605">MSIPLLFTIDGASRHEVVLLPRSADIKYLNGLVINTAATSPNCTEWGSKFKKQDADGPKEHITEFKIQWATEGRDMKFWPASTVITGENIEAVLAMVEKGAGRDVLVVSMGKAEK</sequence>
<dbReference type="EMBL" id="MU003705">
    <property type="protein sequence ID" value="KAF2807195.1"/>
    <property type="molecule type" value="Genomic_DNA"/>
</dbReference>
<reference evidence="3" key="3">
    <citation type="submission" date="2025-04" db="UniProtKB">
        <authorList>
            <consortium name="RefSeq"/>
        </authorList>
    </citation>
    <scope>IDENTIFICATION</scope>
    <source>
        <strain evidence="3">CBS 304.34</strain>
    </source>
</reference>
<evidence type="ECO:0000313" key="2">
    <source>
        <dbReference type="Proteomes" id="UP000504636"/>
    </source>
</evidence>
<dbReference type="RefSeq" id="XP_033574159.1">
    <property type="nucleotide sequence ID" value="XM_033716942.1"/>
</dbReference>
<proteinExistence type="predicted"/>
<evidence type="ECO:0000313" key="1">
    <source>
        <dbReference type="EMBL" id="KAF2807195.1"/>
    </source>
</evidence>
<dbReference type="OrthoDB" id="4415650at2759"/>
<keyword evidence="2" id="KW-1185">Reference proteome</keyword>
<protein>
    <submittedName>
        <fullName evidence="1 3">Uncharacterized protein</fullName>
    </submittedName>
</protein>
<evidence type="ECO:0000313" key="3">
    <source>
        <dbReference type="RefSeq" id="XP_033574159.1"/>
    </source>
</evidence>
<organism evidence="1">
    <name type="scientific">Mytilinidion resinicola</name>
    <dbReference type="NCBI Taxonomy" id="574789"/>
    <lineage>
        <taxon>Eukaryota</taxon>
        <taxon>Fungi</taxon>
        <taxon>Dikarya</taxon>
        <taxon>Ascomycota</taxon>
        <taxon>Pezizomycotina</taxon>
        <taxon>Dothideomycetes</taxon>
        <taxon>Pleosporomycetidae</taxon>
        <taxon>Mytilinidiales</taxon>
        <taxon>Mytilinidiaceae</taxon>
        <taxon>Mytilinidion</taxon>
    </lineage>
</organism>
<reference evidence="1 3" key="1">
    <citation type="journal article" date="2020" name="Stud. Mycol.">
        <title>101 Dothideomycetes genomes: a test case for predicting lifestyles and emergence of pathogens.</title>
        <authorList>
            <person name="Haridas S."/>
            <person name="Albert R."/>
            <person name="Binder M."/>
            <person name="Bloem J."/>
            <person name="Labutti K."/>
            <person name="Salamov A."/>
            <person name="Andreopoulos B."/>
            <person name="Baker S."/>
            <person name="Barry K."/>
            <person name="Bills G."/>
            <person name="Bluhm B."/>
            <person name="Cannon C."/>
            <person name="Castanera R."/>
            <person name="Culley D."/>
            <person name="Daum C."/>
            <person name="Ezra D."/>
            <person name="Gonzalez J."/>
            <person name="Henrissat B."/>
            <person name="Kuo A."/>
            <person name="Liang C."/>
            <person name="Lipzen A."/>
            <person name="Lutzoni F."/>
            <person name="Magnuson J."/>
            <person name="Mondo S."/>
            <person name="Nolan M."/>
            <person name="Ohm R."/>
            <person name="Pangilinan J."/>
            <person name="Park H.-J."/>
            <person name="Ramirez L."/>
            <person name="Alfaro M."/>
            <person name="Sun H."/>
            <person name="Tritt A."/>
            <person name="Yoshinaga Y."/>
            <person name="Zwiers L.-H."/>
            <person name="Turgeon B."/>
            <person name="Goodwin S."/>
            <person name="Spatafora J."/>
            <person name="Crous P."/>
            <person name="Grigoriev I."/>
        </authorList>
    </citation>
    <scope>NUCLEOTIDE SEQUENCE</scope>
    <source>
        <strain evidence="1 3">CBS 304.34</strain>
    </source>
</reference>
<name>A0A6A6YGN9_9PEZI</name>
<reference evidence="3" key="2">
    <citation type="submission" date="2020-04" db="EMBL/GenBank/DDBJ databases">
        <authorList>
            <consortium name="NCBI Genome Project"/>
        </authorList>
    </citation>
    <scope>NUCLEOTIDE SEQUENCE</scope>
    <source>
        <strain evidence="3">CBS 304.34</strain>
    </source>
</reference>
<gene>
    <name evidence="1 3" type="ORF">BDZ99DRAFT_421148</name>
</gene>
<dbReference type="Proteomes" id="UP000504636">
    <property type="component" value="Unplaced"/>
</dbReference>
<dbReference type="AlphaFoldDB" id="A0A6A6YGN9"/>
<accession>A0A6A6YGN9</accession>
<dbReference type="GeneID" id="54457835"/>